<evidence type="ECO:0000313" key="2">
    <source>
        <dbReference type="Proteomes" id="UP000663864"/>
    </source>
</evidence>
<comment type="caution">
    <text evidence="1">The sequence shown here is derived from an EMBL/GenBank/DDBJ whole genome shotgun (WGS) entry which is preliminary data.</text>
</comment>
<evidence type="ECO:0000313" key="1">
    <source>
        <dbReference type="EMBL" id="CAF1170414.1"/>
    </source>
</evidence>
<protein>
    <submittedName>
        <fullName evidence="1">Uncharacterized protein</fullName>
    </submittedName>
</protein>
<dbReference type="AlphaFoldDB" id="A0A814U928"/>
<accession>A0A814U928</accession>
<dbReference type="Gene3D" id="1.25.40.180">
    <property type="match status" value="1"/>
</dbReference>
<dbReference type="EMBL" id="CAJNOT010001246">
    <property type="protein sequence ID" value="CAF1170414.1"/>
    <property type="molecule type" value="Genomic_DNA"/>
</dbReference>
<dbReference type="InterPro" id="IPR016024">
    <property type="entry name" value="ARM-type_fold"/>
</dbReference>
<reference evidence="1" key="1">
    <citation type="submission" date="2021-02" db="EMBL/GenBank/DDBJ databases">
        <authorList>
            <person name="Nowell W R."/>
        </authorList>
    </citation>
    <scope>NUCLEOTIDE SEQUENCE</scope>
</reference>
<gene>
    <name evidence="1" type="ORF">ZHD862_LOCUS21181</name>
</gene>
<dbReference type="SUPFAM" id="SSF48371">
    <property type="entry name" value="ARM repeat"/>
    <property type="match status" value="1"/>
</dbReference>
<dbReference type="Proteomes" id="UP000663864">
    <property type="component" value="Unassembled WGS sequence"/>
</dbReference>
<organism evidence="1 2">
    <name type="scientific">Rotaria sordida</name>
    <dbReference type="NCBI Taxonomy" id="392033"/>
    <lineage>
        <taxon>Eukaryota</taxon>
        <taxon>Metazoa</taxon>
        <taxon>Spiralia</taxon>
        <taxon>Gnathifera</taxon>
        <taxon>Rotifera</taxon>
        <taxon>Eurotatoria</taxon>
        <taxon>Bdelloidea</taxon>
        <taxon>Philodinida</taxon>
        <taxon>Philodinidae</taxon>
        <taxon>Rotaria</taxon>
    </lineage>
</organism>
<sequence>MPSPKLRLLQVSLTDKSMPEYQPIIVRGRGLLARRIIQLQIASPCYTPVYAELKYMLIIKKIPQIGESIIKRFISLFR</sequence>
<proteinExistence type="predicted"/>
<name>A0A814U928_9BILA</name>